<organism evidence="1 2">
    <name type="scientific">Lientehia hominis</name>
    <dbReference type="NCBI Taxonomy" id="2897778"/>
    <lineage>
        <taxon>Bacteria</taxon>
        <taxon>Bacillati</taxon>
        <taxon>Bacillota</taxon>
        <taxon>Clostridia</taxon>
        <taxon>Lachnospirales</taxon>
        <taxon>Lachnospiraceae</taxon>
        <taxon>Lientehia</taxon>
    </lineage>
</organism>
<dbReference type="RefSeq" id="WP_231062827.1">
    <property type="nucleotide sequence ID" value="NZ_JAJNOR010000005.1"/>
</dbReference>
<gene>
    <name evidence="1" type="ORF">LQE92_10005</name>
</gene>
<proteinExistence type="predicted"/>
<comment type="caution">
    <text evidence="1">The sequence shown here is derived from an EMBL/GenBank/DDBJ whole genome shotgun (WGS) entry which is preliminary data.</text>
</comment>
<accession>A0AAP2RL37</accession>
<dbReference type="AlphaFoldDB" id="A0AAP2RL37"/>
<evidence type="ECO:0000313" key="2">
    <source>
        <dbReference type="Proteomes" id="UP001299265"/>
    </source>
</evidence>
<reference evidence="1 2" key="1">
    <citation type="submission" date="2021-11" db="EMBL/GenBank/DDBJ databases">
        <title>Lacrimispora sp. nov. NSJ-141 isolated from human feces.</title>
        <authorList>
            <person name="Abdugheni R."/>
        </authorList>
    </citation>
    <scope>NUCLEOTIDE SEQUENCE [LARGE SCALE GENOMIC DNA]</scope>
    <source>
        <strain evidence="1 2">NSJ-141</strain>
    </source>
</reference>
<dbReference type="EMBL" id="JAJNOR010000005">
    <property type="protein sequence ID" value="MCD2492960.1"/>
    <property type="molecule type" value="Genomic_DNA"/>
</dbReference>
<sequence>MNTREFLDILYGKMDDGFIGISYIEKKNVITKWFQALELDSAVAYTDLDIKGSAHAERNLPETKDQIIDFMKNESPMKPSLLIWSGNGIHAMWLFEAPYMIDGNAGYVPKEKTCNTKTAVPSEDEDAFACMGTSSADELISKCRLLQYCQENADTLSEPLWQAMISNVALTADGQEKVHELSSPYPKYTYAETEKKFRLAVLAVCLQGKYRFKAKANWSEPLNRLIGFIMAFSTADFLSDGSMIFKYKYVEAEQNPARAVEIEKSKTRKQILEQRQKALISQAAEGKVDMSEVDKVSEEIANFREAKPLKLYVDDITTEKLTSVLADNDGRAAVLSTEGGIFDTLAGIYTKNVNIDVILKGYSGDSIRVDRIGRQSESVMTPALTMFLMAQLSVLSGLMGDGTFRGRGLTARFLYSIPASKAGCRRYRSVPVPMNVCSNYEKCICNLLEDEYEKDPEMIMLSPEADRMIEAFAEEMEPKLKTEFADISDWAGKLVGNVLRIAGLLCRASVYRCHDFLAVADELIVDAETMQNAIRIGEYFVEHARAAFLLMGVDEIIKQSRYVLDAIKNAGLAEVTRRDVQRLCRRFKRAEELQLVLDNLVGYGYLSVIDDGKYKGKGRPPAMKYAVNPYIYHNK</sequence>
<keyword evidence="2" id="KW-1185">Reference proteome</keyword>
<protein>
    <submittedName>
        <fullName evidence="1">DUF3987 domain-containing protein</fullName>
    </submittedName>
</protein>
<dbReference type="Proteomes" id="UP001299265">
    <property type="component" value="Unassembled WGS sequence"/>
</dbReference>
<name>A0AAP2RL37_9FIRM</name>
<dbReference type="Pfam" id="PF13148">
    <property type="entry name" value="DUF3987"/>
    <property type="match status" value="1"/>
</dbReference>
<dbReference type="InterPro" id="IPR025048">
    <property type="entry name" value="DUF3987"/>
</dbReference>
<evidence type="ECO:0000313" key="1">
    <source>
        <dbReference type="EMBL" id="MCD2492960.1"/>
    </source>
</evidence>